<protein>
    <submittedName>
        <fullName evidence="1">UDP-N-acetylglucosamine 1-carboxyvinyltransferase1</fullName>
    </submittedName>
</protein>
<accession>A0A5A7QI10</accession>
<dbReference type="Proteomes" id="UP000325081">
    <property type="component" value="Unassembled WGS sequence"/>
</dbReference>
<dbReference type="OrthoDB" id="10452377at2759"/>
<gene>
    <name evidence="1" type="ORF">STAS_21647</name>
</gene>
<dbReference type="GO" id="GO:0016740">
    <property type="term" value="F:transferase activity"/>
    <property type="evidence" value="ECO:0007669"/>
    <property type="project" value="UniProtKB-KW"/>
</dbReference>
<organism evidence="1 2">
    <name type="scientific">Striga asiatica</name>
    <name type="common">Asiatic witchweed</name>
    <name type="synonym">Buchnera asiatica</name>
    <dbReference type="NCBI Taxonomy" id="4170"/>
    <lineage>
        <taxon>Eukaryota</taxon>
        <taxon>Viridiplantae</taxon>
        <taxon>Streptophyta</taxon>
        <taxon>Embryophyta</taxon>
        <taxon>Tracheophyta</taxon>
        <taxon>Spermatophyta</taxon>
        <taxon>Magnoliopsida</taxon>
        <taxon>eudicotyledons</taxon>
        <taxon>Gunneridae</taxon>
        <taxon>Pentapetalae</taxon>
        <taxon>asterids</taxon>
        <taxon>lamiids</taxon>
        <taxon>Lamiales</taxon>
        <taxon>Orobanchaceae</taxon>
        <taxon>Buchnereae</taxon>
        <taxon>Striga</taxon>
    </lineage>
</organism>
<keyword evidence="1" id="KW-0808">Transferase</keyword>
<proteinExistence type="predicted"/>
<comment type="caution">
    <text evidence="1">The sequence shown here is derived from an EMBL/GenBank/DDBJ whole genome shotgun (WGS) entry which is preliminary data.</text>
</comment>
<dbReference type="EMBL" id="BKCP01007070">
    <property type="protein sequence ID" value="GER44740.1"/>
    <property type="molecule type" value="Genomic_DNA"/>
</dbReference>
<evidence type="ECO:0000313" key="2">
    <source>
        <dbReference type="Proteomes" id="UP000325081"/>
    </source>
</evidence>
<name>A0A5A7QI10_STRAF</name>
<sequence length="143" mass="15899">MYGATFNIGKVDLPMTKNEISVYKILRSNILKQRSLSSKLTIELKFSATCRQCFSVRSDFAKSPPITVIDKGRPLQFSAIFLPEASSSRGQSSSPNTILQRRFQLLSSSRKSISRPREPLMSEAKFDSLVVNNIALPSLLSGK</sequence>
<dbReference type="AlphaFoldDB" id="A0A5A7QI10"/>
<evidence type="ECO:0000313" key="1">
    <source>
        <dbReference type="EMBL" id="GER44740.1"/>
    </source>
</evidence>
<reference evidence="2" key="1">
    <citation type="journal article" date="2019" name="Curr. Biol.">
        <title>Genome Sequence of Striga asiatica Provides Insight into the Evolution of Plant Parasitism.</title>
        <authorList>
            <person name="Yoshida S."/>
            <person name="Kim S."/>
            <person name="Wafula E.K."/>
            <person name="Tanskanen J."/>
            <person name="Kim Y.M."/>
            <person name="Honaas L."/>
            <person name="Yang Z."/>
            <person name="Spallek T."/>
            <person name="Conn C.E."/>
            <person name="Ichihashi Y."/>
            <person name="Cheong K."/>
            <person name="Cui S."/>
            <person name="Der J.P."/>
            <person name="Gundlach H."/>
            <person name="Jiao Y."/>
            <person name="Hori C."/>
            <person name="Ishida J.K."/>
            <person name="Kasahara H."/>
            <person name="Kiba T."/>
            <person name="Kim M.S."/>
            <person name="Koo N."/>
            <person name="Laohavisit A."/>
            <person name="Lee Y.H."/>
            <person name="Lumba S."/>
            <person name="McCourt P."/>
            <person name="Mortimer J.C."/>
            <person name="Mutuku J.M."/>
            <person name="Nomura T."/>
            <person name="Sasaki-Sekimoto Y."/>
            <person name="Seto Y."/>
            <person name="Wang Y."/>
            <person name="Wakatake T."/>
            <person name="Sakakibara H."/>
            <person name="Demura T."/>
            <person name="Yamaguchi S."/>
            <person name="Yoneyama K."/>
            <person name="Manabe R.I."/>
            <person name="Nelson D.C."/>
            <person name="Schulman A.H."/>
            <person name="Timko M.P."/>
            <person name="dePamphilis C.W."/>
            <person name="Choi D."/>
            <person name="Shirasu K."/>
        </authorList>
    </citation>
    <scope>NUCLEOTIDE SEQUENCE [LARGE SCALE GENOMIC DNA]</scope>
    <source>
        <strain evidence="2">cv. UVA1</strain>
    </source>
</reference>
<keyword evidence="2" id="KW-1185">Reference proteome</keyword>